<gene>
    <name evidence="1" type="ORF">S01H4_63211</name>
</gene>
<proteinExistence type="predicted"/>
<protein>
    <submittedName>
        <fullName evidence="1">Uncharacterized protein</fullName>
    </submittedName>
</protein>
<feature type="non-terminal residue" evidence="1">
    <location>
        <position position="144"/>
    </location>
</feature>
<name>X1CVV1_9ZZZZ</name>
<dbReference type="EMBL" id="BART01037948">
    <property type="protein sequence ID" value="GAH12611.1"/>
    <property type="molecule type" value="Genomic_DNA"/>
</dbReference>
<organism evidence="1">
    <name type="scientific">marine sediment metagenome</name>
    <dbReference type="NCBI Taxonomy" id="412755"/>
    <lineage>
        <taxon>unclassified sequences</taxon>
        <taxon>metagenomes</taxon>
        <taxon>ecological metagenomes</taxon>
    </lineage>
</organism>
<feature type="non-terminal residue" evidence="1">
    <location>
        <position position="1"/>
    </location>
</feature>
<dbReference type="AlphaFoldDB" id="X1CVV1"/>
<reference evidence="1" key="1">
    <citation type="journal article" date="2014" name="Front. Microbiol.">
        <title>High frequency of phylogenetically diverse reductive dehalogenase-homologous genes in deep subseafloor sedimentary metagenomes.</title>
        <authorList>
            <person name="Kawai M."/>
            <person name="Futagami T."/>
            <person name="Toyoda A."/>
            <person name="Takaki Y."/>
            <person name="Nishi S."/>
            <person name="Hori S."/>
            <person name="Arai W."/>
            <person name="Tsubouchi T."/>
            <person name="Morono Y."/>
            <person name="Uchiyama I."/>
            <person name="Ito T."/>
            <person name="Fujiyama A."/>
            <person name="Inagaki F."/>
            <person name="Takami H."/>
        </authorList>
    </citation>
    <scope>NUCLEOTIDE SEQUENCE</scope>
    <source>
        <strain evidence="1">Expedition CK06-06</strain>
    </source>
</reference>
<comment type="caution">
    <text evidence="1">The sequence shown here is derived from an EMBL/GenBank/DDBJ whole genome shotgun (WGS) entry which is preliminary data.</text>
</comment>
<evidence type="ECO:0000313" key="1">
    <source>
        <dbReference type="EMBL" id="GAH12611.1"/>
    </source>
</evidence>
<sequence>KEINSLAHTVSAKKYLNRELPNLPKYINDNNQSGCLLVINSLKVFILSHKESEFPDELKIFKKDNSILEKLSQFENTWAYYLCLAFSQILLSLQSRRCKPWLKSFYDQFKKIKYQSFDIKITNLMAEYLIITILIGGDRNILDP</sequence>
<accession>X1CVV1</accession>